<keyword evidence="2" id="KW-1003">Cell membrane</keyword>
<evidence type="ECO:0000256" key="1">
    <source>
        <dbReference type="ARBA" id="ARBA00004651"/>
    </source>
</evidence>
<name>A0A2G1QQ27_9HYPH</name>
<dbReference type="Pfam" id="PF03788">
    <property type="entry name" value="LrgA"/>
    <property type="match status" value="1"/>
</dbReference>
<keyword evidence="3 6" id="KW-0812">Transmembrane</keyword>
<organism evidence="7 8">
    <name type="scientific">Zhengella mangrovi</name>
    <dbReference type="NCBI Taxonomy" id="1982044"/>
    <lineage>
        <taxon>Bacteria</taxon>
        <taxon>Pseudomonadati</taxon>
        <taxon>Pseudomonadota</taxon>
        <taxon>Alphaproteobacteria</taxon>
        <taxon>Hyphomicrobiales</taxon>
        <taxon>Notoacmeibacteraceae</taxon>
        <taxon>Zhengella</taxon>
    </lineage>
</organism>
<keyword evidence="5 6" id="KW-0472">Membrane</keyword>
<evidence type="ECO:0000256" key="2">
    <source>
        <dbReference type="ARBA" id="ARBA00022475"/>
    </source>
</evidence>
<comment type="caution">
    <text evidence="7">The sequence shown here is derived from an EMBL/GenBank/DDBJ whole genome shotgun (WGS) entry which is preliminary data.</text>
</comment>
<evidence type="ECO:0000256" key="6">
    <source>
        <dbReference type="SAM" id="Phobius"/>
    </source>
</evidence>
<keyword evidence="4 6" id="KW-1133">Transmembrane helix</keyword>
<dbReference type="RefSeq" id="WP_099305675.1">
    <property type="nucleotide sequence ID" value="NZ_PDVP01000003.1"/>
</dbReference>
<dbReference type="Proteomes" id="UP000221168">
    <property type="component" value="Unassembled WGS sequence"/>
</dbReference>
<feature type="transmembrane region" description="Helical" evidence="6">
    <location>
        <begin position="98"/>
        <end position="124"/>
    </location>
</feature>
<evidence type="ECO:0000313" key="8">
    <source>
        <dbReference type="Proteomes" id="UP000221168"/>
    </source>
</evidence>
<protein>
    <recommendedName>
        <fullName evidence="9">CidA/LrgA family protein</fullName>
    </recommendedName>
</protein>
<dbReference type="EMBL" id="PDVP01000003">
    <property type="protein sequence ID" value="PHP67623.1"/>
    <property type="molecule type" value="Genomic_DNA"/>
</dbReference>
<gene>
    <name evidence="7" type="ORF">CSC94_07955</name>
</gene>
<reference evidence="7 8" key="1">
    <citation type="submission" date="2017-10" db="EMBL/GenBank/DDBJ databases">
        <title>Sedimentibacterium mangrovi gen. nov., sp. nov., a novel member of family Phyllobacteriacea isolated from mangrove sediment.</title>
        <authorList>
            <person name="Liao H."/>
            <person name="Tian Y."/>
        </authorList>
    </citation>
    <scope>NUCLEOTIDE SEQUENCE [LARGE SCALE GENOMIC DNA]</scope>
    <source>
        <strain evidence="7 8">X9-2-2</strain>
    </source>
</reference>
<feature type="transmembrane region" description="Helical" evidence="6">
    <location>
        <begin position="42"/>
        <end position="61"/>
    </location>
</feature>
<dbReference type="AlphaFoldDB" id="A0A2G1QQ27"/>
<comment type="subcellular location">
    <subcellularLocation>
        <location evidence="1">Cell membrane</location>
        <topology evidence="1">Multi-pass membrane protein</topology>
    </subcellularLocation>
</comment>
<feature type="transmembrane region" description="Helical" evidence="6">
    <location>
        <begin position="12"/>
        <end position="36"/>
    </location>
</feature>
<evidence type="ECO:0000313" key="7">
    <source>
        <dbReference type="EMBL" id="PHP67623.1"/>
    </source>
</evidence>
<evidence type="ECO:0000256" key="3">
    <source>
        <dbReference type="ARBA" id="ARBA00022692"/>
    </source>
</evidence>
<dbReference type="PANTHER" id="PTHR33931:SF2">
    <property type="entry name" value="HOLIN-LIKE PROTEIN CIDA"/>
    <property type="match status" value="1"/>
</dbReference>
<accession>A0A2G1QQ27</accession>
<evidence type="ECO:0000256" key="5">
    <source>
        <dbReference type="ARBA" id="ARBA00023136"/>
    </source>
</evidence>
<dbReference type="GO" id="GO:0005886">
    <property type="term" value="C:plasma membrane"/>
    <property type="evidence" value="ECO:0007669"/>
    <property type="project" value="UniProtKB-SubCell"/>
</dbReference>
<dbReference type="InterPro" id="IPR005538">
    <property type="entry name" value="LrgA/CidA"/>
</dbReference>
<dbReference type="PANTHER" id="PTHR33931">
    <property type="entry name" value="HOLIN-LIKE PROTEIN CIDA-RELATED"/>
    <property type="match status" value="1"/>
</dbReference>
<evidence type="ECO:0000256" key="4">
    <source>
        <dbReference type="ARBA" id="ARBA00022989"/>
    </source>
</evidence>
<keyword evidence="8" id="KW-1185">Reference proteome</keyword>
<evidence type="ECO:0008006" key="9">
    <source>
        <dbReference type="Google" id="ProtNLM"/>
    </source>
</evidence>
<sequence length="133" mass="13754">MGKDQATPTINIPAALTGLLACQLAGEVVVGTLRLYFPGLGFPGPVAGMALLFAWLAWRGGPGASMDATTDAILRNLSLLFVPAAVGVMQYGDILSRYGFPLLLALVVSTLLTLLVTVGVFLLFSRGDGESGS</sequence>
<feature type="transmembrane region" description="Helical" evidence="6">
    <location>
        <begin position="73"/>
        <end position="92"/>
    </location>
</feature>
<dbReference type="PROSITE" id="PS51257">
    <property type="entry name" value="PROKAR_LIPOPROTEIN"/>
    <property type="match status" value="1"/>
</dbReference>
<proteinExistence type="predicted"/>